<evidence type="ECO:0000256" key="8">
    <source>
        <dbReference type="PROSITE-ProRule" id="PRU00027"/>
    </source>
</evidence>
<keyword evidence="7" id="KW-0539">Nucleus</keyword>
<comment type="subcellular location">
    <subcellularLocation>
        <location evidence="1">Nucleus</location>
    </subcellularLocation>
</comment>
<dbReference type="Pfam" id="PF02892">
    <property type="entry name" value="zf-BED"/>
    <property type="match status" value="1"/>
</dbReference>
<dbReference type="EMBL" id="CAGKOT010000061">
    <property type="protein sequence ID" value="CAB5388423.1"/>
    <property type="molecule type" value="Genomic_DNA"/>
</dbReference>
<evidence type="ECO:0000256" key="7">
    <source>
        <dbReference type="ARBA" id="ARBA00023242"/>
    </source>
</evidence>
<keyword evidence="4" id="KW-0862">Zinc</keyword>
<evidence type="ECO:0000256" key="1">
    <source>
        <dbReference type="ARBA" id="ARBA00004123"/>
    </source>
</evidence>
<evidence type="ECO:0000256" key="4">
    <source>
        <dbReference type="ARBA" id="ARBA00022833"/>
    </source>
</evidence>
<organism evidence="10 11">
    <name type="scientific">Rhizophagus irregularis</name>
    <dbReference type="NCBI Taxonomy" id="588596"/>
    <lineage>
        <taxon>Eukaryota</taxon>
        <taxon>Fungi</taxon>
        <taxon>Fungi incertae sedis</taxon>
        <taxon>Mucoromycota</taxon>
        <taxon>Glomeromycotina</taxon>
        <taxon>Glomeromycetes</taxon>
        <taxon>Glomerales</taxon>
        <taxon>Glomeraceae</taxon>
        <taxon>Rhizophagus</taxon>
    </lineage>
</organism>
<dbReference type="GO" id="GO:0005634">
    <property type="term" value="C:nucleus"/>
    <property type="evidence" value="ECO:0007669"/>
    <property type="project" value="UniProtKB-SubCell"/>
</dbReference>
<dbReference type="VEuPathDB" id="FungiDB:RhiirFUN_023847"/>
<accession>A0A916EHD5</accession>
<gene>
    <name evidence="10" type="ORF">CHRIB12_LOCUS20586</name>
</gene>
<proteinExistence type="predicted"/>
<name>A0A916EHD5_9GLOM</name>
<evidence type="ECO:0000256" key="3">
    <source>
        <dbReference type="ARBA" id="ARBA00022771"/>
    </source>
</evidence>
<dbReference type="InterPro" id="IPR003656">
    <property type="entry name" value="Znf_BED"/>
</dbReference>
<dbReference type="PANTHER" id="PTHR46481">
    <property type="entry name" value="ZINC FINGER BED DOMAIN-CONTAINING PROTEIN 4"/>
    <property type="match status" value="1"/>
</dbReference>
<dbReference type="OrthoDB" id="2446487at2759"/>
<protein>
    <recommendedName>
        <fullName evidence="9">BED-type domain-containing protein</fullName>
    </recommendedName>
</protein>
<dbReference type="PROSITE" id="PS50808">
    <property type="entry name" value="ZF_BED"/>
    <property type="match status" value="1"/>
</dbReference>
<evidence type="ECO:0000256" key="2">
    <source>
        <dbReference type="ARBA" id="ARBA00022723"/>
    </source>
</evidence>
<evidence type="ECO:0000259" key="9">
    <source>
        <dbReference type="PROSITE" id="PS50808"/>
    </source>
</evidence>
<keyword evidence="3 8" id="KW-0863">Zinc-finger</keyword>
<keyword evidence="6" id="KW-0804">Transcription</keyword>
<evidence type="ECO:0000256" key="6">
    <source>
        <dbReference type="ARBA" id="ARBA00023163"/>
    </source>
</evidence>
<dbReference type="Proteomes" id="UP000684084">
    <property type="component" value="Unassembled WGS sequence"/>
</dbReference>
<dbReference type="InterPro" id="IPR052035">
    <property type="entry name" value="ZnF_BED_domain_contain"/>
</dbReference>
<evidence type="ECO:0000313" key="11">
    <source>
        <dbReference type="Proteomes" id="UP000684084"/>
    </source>
</evidence>
<keyword evidence="5" id="KW-0805">Transcription regulation</keyword>
<dbReference type="PANTHER" id="PTHR46481:SF10">
    <property type="entry name" value="ZINC FINGER BED DOMAIN-CONTAINING PROTEIN 39"/>
    <property type="match status" value="1"/>
</dbReference>
<dbReference type="SMART" id="SM00614">
    <property type="entry name" value="ZnF_BED"/>
    <property type="match status" value="1"/>
</dbReference>
<comment type="caution">
    <text evidence="10">The sequence shown here is derived from an EMBL/GenBank/DDBJ whole genome shotgun (WGS) entry which is preliminary data.</text>
</comment>
<keyword evidence="2" id="KW-0479">Metal-binding</keyword>
<reference evidence="10" key="1">
    <citation type="submission" date="2020-05" db="EMBL/GenBank/DDBJ databases">
        <authorList>
            <person name="Rincon C."/>
            <person name="Sanders R I."/>
            <person name="Robbins C."/>
            <person name="Chaturvedi A."/>
        </authorList>
    </citation>
    <scope>NUCLEOTIDE SEQUENCE</scope>
    <source>
        <strain evidence="10">CHB12</strain>
    </source>
</reference>
<sequence length="204" mass="23171">MTENLSSGSSSRTTSTVWSHFMLVKESTKAQCNYCDAKYKRASGNTTNLYKHLQRKHPSKVEHEAESTGEMDKFVTKEIPRYTATIFREFITKWIVSDTARNDIIDAFKEERNKIQNILQIIACTTDNASNNDTLMKSLESVCQERSIDFTTKNNHVRCLAHIINLAAQAALSSLKVGYVKNENVLLNDTDEITEVIPKVRYLG</sequence>
<dbReference type="GO" id="GO:0008270">
    <property type="term" value="F:zinc ion binding"/>
    <property type="evidence" value="ECO:0007669"/>
    <property type="project" value="UniProtKB-KW"/>
</dbReference>
<dbReference type="AlphaFoldDB" id="A0A916EHD5"/>
<evidence type="ECO:0000313" key="10">
    <source>
        <dbReference type="EMBL" id="CAB5388423.1"/>
    </source>
</evidence>
<feature type="domain" description="BED-type" evidence="9">
    <location>
        <begin position="12"/>
        <end position="64"/>
    </location>
</feature>
<dbReference type="GO" id="GO:0003677">
    <property type="term" value="F:DNA binding"/>
    <property type="evidence" value="ECO:0007669"/>
    <property type="project" value="InterPro"/>
</dbReference>
<evidence type="ECO:0000256" key="5">
    <source>
        <dbReference type="ARBA" id="ARBA00023015"/>
    </source>
</evidence>